<feature type="region of interest" description="Disordered" evidence="1">
    <location>
        <begin position="1566"/>
        <end position="1596"/>
    </location>
</feature>
<dbReference type="EMBL" id="MCOG01000209">
    <property type="protein sequence ID" value="ORY25684.1"/>
    <property type="molecule type" value="Genomic_DNA"/>
</dbReference>
<protein>
    <submittedName>
        <fullName evidence="2">Uncharacterized protein</fullName>
    </submittedName>
</protein>
<feature type="compositionally biased region" description="Low complexity" evidence="1">
    <location>
        <begin position="1139"/>
        <end position="1163"/>
    </location>
</feature>
<keyword evidence="3" id="KW-1185">Reference proteome</keyword>
<dbReference type="STRING" id="1754190.A0A1Y2AT86"/>
<feature type="compositionally biased region" description="Basic and acidic residues" evidence="1">
    <location>
        <begin position="881"/>
        <end position="892"/>
    </location>
</feature>
<evidence type="ECO:0000256" key="1">
    <source>
        <dbReference type="SAM" id="MobiDB-lite"/>
    </source>
</evidence>
<gene>
    <name evidence="2" type="ORF">LY90DRAFT_514070</name>
</gene>
<evidence type="ECO:0000313" key="2">
    <source>
        <dbReference type="EMBL" id="ORY25684.1"/>
    </source>
</evidence>
<feature type="compositionally biased region" description="Low complexity" evidence="1">
    <location>
        <begin position="122"/>
        <end position="135"/>
    </location>
</feature>
<name>A0A1Y2AT86_9FUNG</name>
<feature type="compositionally biased region" description="Basic residues" evidence="1">
    <location>
        <begin position="444"/>
        <end position="455"/>
    </location>
</feature>
<feature type="compositionally biased region" description="Low complexity" evidence="1">
    <location>
        <begin position="1575"/>
        <end position="1596"/>
    </location>
</feature>
<sequence length="1634" mass="185344">MNSFKLFSRTNKNVNVSSNLNGKEIKEKDHLQSYHKNNINSFSTTHFKVSTIDKGIGETKNNIKDIKENNICEESKNIEEILGNIDFSIKNKENQNGKESKKEKNKRLKKKEKKKNKKNKNNKLNSEQSPLPSSKPESKLHTTDRLLHHSFNSSRKDSTTGKYIGKQSVCQLMTIPKDNTQSEFLIKCYNENTQLKQNNLNDIKEKQSHADYASNRMSDEIIENERCKTNGEITLTRPIRKESRKITIKNNNIFIQNQKNHITSDKNININNINNGTFSVPVPILIPNKETGKDQHFKFNADGDSILNLSGCHGMVASNSPAFSTITPISGDVSYNDSIDDEIGNSFFAVADSDISNREGHFSTINSYKLENMIKEEEQEEDLTRQEFSKLFEITEENQIDKELTVEIKEHETPLKFSNHDNIDEEFFKESKYNKEKEKEKVKQKPFKGSKRKDKKINEPLNINTKSTQNKLNSVLNSSTSTTSVKTSHHTDHSTKRAWYSVKKLFGKNKSNHNNRNSYRNSFSTSIDDSIRHNSYNSSGIIYNWDELHRRMELEENSTICSENLTSQEFAEAIGIPLISSDEEDNLPLNSENNESFNTSQSISYPHSGRTIYTHHSTKSSGPRLDMSIFIPPNKDEKKNNSIKCESLLNLDQTNASINTTHSFASSSTQDYLDKLSKDSKRKVYNDSQSVSNRELNLNRFSQNNLLSKFNDNDSFSLSLYNECIPESPIESLYDDTRSSHSILYHANMNTSFTGDDYLKSKTSCLNSNNKSKLSLTTTSFCDFSNEELKNDDKKELIIIKDRTSNNIDGLIGHNNSNNNREYVDMNDSKRHQSRKSFCTLKVVENQHSRLSLVSDIKMKKRCSSISQIEKEHLYSMTRESNQKKDDTDIRSKYSPNLDGMSPSISPAISYKTYTPSVVKSYKSEEGLVQEYQKGRFTVTKPIYPQSSHHVFIVTKDKENENGDSITSISSISSFPGKASLRKRSNSQPASLFSTDYDSKSYSSAQKKGKISLSKCNCSVTDKSETKPKEIVKSRNSNSLIISTSQSYSNDNDNYPIRKHHRSSTFSMIEYNRKKSTNSLYVAPLNTDYNHNSSRRIEIEEQNGTSISERYSSTSTKDKAKLDKGKKTESLYSIDVNKSSSSLHGASSSPNYSTSNLSSYSRSFKPKNSNSRFQITYSSGALTSSNKSVRSMKSIDSSISKVRLNRISTSLLNDDTSSIDQTHKRNSILTEPLTESNEFIDHSSILFPSFSEVEEEEEKAEEEEEEEINNSQSNSSFIAKINANTTMNTSKISSYQYVVGPTSLHTSTTSINNILPEKINAIDDSISSLHKIHDISNDYYNFLKYNDKYNDIYLSNSSKDNEKSEKENNTLLNSIDKKENDEILYKINKTNDLSESSSPIPYYHRFNTSLEKPPIVPNSPISYQSTSFLNNNNNIEEDASLTSKLQMKENNSNNESFTIFDKELTISGDDESFHETYSDYFRKNDKVSSNSLSTSVIKPSLLASNNSTSNLSVKSNFSHYRSPSLSSTNSSSRFTVTKIKDNKEIYSSSFSSSKVSSKRLSNLHNSSSIPFEQQTSNDSISNVTSNSSPSSNLTSSIVIKKQEEKYKPNRGSIIKTTQSKNIGRFTVTRETIIS</sequence>
<feature type="region of interest" description="Disordered" evidence="1">
    <location>
        <begin position="1093"/>
        <end position="1127"/>
    </location>
</feature>
<feature type="compositionally biased region" description="Basic and acidic residues" evidence="1">
    <location>
        <begin position="434"/>
        <end position="443"/>
    </location>
</feature>
<proteinExistence type="predicted"/>
<feature type="region of interest" description="Disordered" evidence="1">
    <location>
        <begin position="1139"/>
        <end position="1168"/>
    </location>
</feature>
<feature type="region of interest" description="Disordered" evidence="1">
    <location>
        <begin position="434"/>
        <end position="461"/>
    </location>
</feature>
<reference evidence="2 3" key="1">
    <citation type="submission" date="2016-08" db="EMBL/GenBank/DDBJ databases">
        <title>A Parts List for Fungal Cellulosomes Revealed by Comparative Genomics.</title>
        <authorList>
            <consortium name="DOE Joint Genome Institute"/>
            <person name="Haitjema C.H."/>
            <person name="Gilmore S.P."/>
            <person name="Henske J.K."/>
            <person name="Solomon K.V."/>
            <person name="De Groot R."/>
            <person name="Kuo A."/>
            <person name="Mondo S.J."/>
            <person name="Salamov A.A."/>
            <person name="Labutti K."/>
            <person name="Zhao Z."/>
            <person name="Chiniquy J."/>
            <person name="Barry K."/>
            <person name="Brewer H.M."/>
            <person name="Purvine S.O."/>
            <person name="Wright A.T."/>
            <person name="Boxma B."/>
            <person name="Van Alen T."/>
            <person name="Hackstein J.H."/>
            <person name="Baker S.E."/>
            <person name="Grigoriev I.V."/>
            <person name="O'Malley M.A."/>
        </authorList>
    </citation>
    <scope>NUCLEOTIDE SEQUENCE [LARGE SCALE GENOMIC DNA]</scope>
    <source>
        <strain evidence="2 3">G1</strain>
    </source>
</reference>
<feature type="compositionally biased region" description="Polar residues" evidence="1">
    <location>
        <begin position="1102"/>
        <end position="1115"/>
    </location>
</feature>
<comment type="caution">
    <text evidence="2">The sequence shown here is derived from an EMBL/GenBank/DDBJ whole genome shotgun (WGS) entry which is preliminary data.</text>
</comment>
<feature type="compositionally biased region" description="Basic and acidic residues" evidence="1">
    <location>
        <begin position="92"/>
        <end position="102"/>
    </location>
</feature>
<organism evidence="2 3">
    <name type="scientific">Neocallimastix californiae</name>
    <dbReference type="NCBI Taxonomy" id="1754190"/>
    <lineage>
        <taxon>Eukaryota</taxon>
        <taxon>Fungi</taxon>
        <taxon>Fungi incertae sedis</taxon>
        <taxon>Chytridiomycota</taxon>
        <taxon>Chytridiomycota incertae sedis</taxon>
        <taxon>Neocallimastigomycetes</taxon>
        <taxon>Neocallimastigales</taxon>
        <taxon>Neocallimastigaceae</taxon>
        <taxon>Neocallimastix</taxon>
    </lineage>
</organism>
<feature type="region of interest" description="Disordered" evidence="1">
    <location>
        <begin position="878"/>
        <end position="901"/>
    </location>
</feature>
<feature type="compositionally biased region" description="Basic and acidic residues" evidence="1">
    <location>
        <begin position="1116"/>
        <end position="1127"/>
    </location>
</feature>
<feature type="region of interest" description="Disordered" evidence="1">
    <location>
        <begin position="92"/>
        <end position="160"/>
    </location>
</feature>
<feature type="compositionally biased region" description="Basic and acidic residues" evidence="1">
    <location>
        <begin position="136"/>
        <end position="147"/>
    </location>
</feature>
<evidence type="ECO:0000313" key="3">
    <source>
        <dbReference type="Proteomes" id="UP000193920"/>
    </source>
</evidence>
<dbReference type="Proteomes" id="UP000193920">
    <property type="component" value="Unassembled WGS sequence"/>
</dbReference>
<feature type="compositionally biased region" description="Basic residues" evidence="1">
    <location>
        <begin position="103"/>
        <end position="121"/>
    </location>
</feature>
<accession>A0A1Y2AT86</accession>